<gene>
    <name evidence="9" type="ORF">SAMD00023353_4201110</name>
</gene>
<feature type="domain" description="Rhodopsin" evidence="8">
    <location>
        <begin position="79"/>
        <end position="263"/>
    </location>
</feature>
<dbReference type="PANTHER" id="PTHR33048">
    <property type="entry name" value="PTH11-LIKE INTEGRAL MEMBRANE PROTEIN (AFU_ORTHOLOGUE AFUA_5G11245)"/>
    <property type="match status" value="1"/>
</dbReference>
<dbReference type="GO" id="GO:0016020">
    <property type="term" value="C:membrane"/>
    <property type="evidence" value="ECO:0007669"/>
    <property type="project" value="UniProtKB-SubCell"/>
</dbReference>
<feature type="region of interest" description="Disordered" evidence="6">
    <location>
        <begin position="273"/>
        <end position="292"/>
    </location>
</feature>
<dbReference type="OrthoDB" id="444631at2759"/>
<feature type="transmembrane region" description="Helical" evidence="7">
    <location>
        <begin position="238"/>
        <end position="258"/>
    </location>
</feature>
<dbReference type="AlphaFoldDB" id="A0A1W2TPD8"/>
<evidence type="ECO:0000256" key="2">
    <source>
        <dbReference type="ARBA" id="ARBA00022692"/>
    </source>
</evidence>
<dbReference type="InterPro" id="IPR052337">
    <property type="entry name" value="SAT4-like"/>
</dbReference>
<dbReference type="PANTHER" id="PTHR33048:SF47">
    <property type="entry name" value="INTEGRAL MEMBRANE PROTEIN-RELATED"/>
    <property type="match status" value="1"/>
</dbReference>
<sequence length="345" mass="38029">MDDISLLPPDKQAALLDGPALPPPPGRISRYENPPNENALSNFIVSLILALATIGLLIRVYSRLVCVKRVYFEDFLALGSYAIYVATNVYGVSLLCIKSAILLEWVRLFVPSGTRNAFYWLSTIGVAVNTTFYVAYIILQNLQCIPRDKIWDLTVKGKCISKYDIDIASSIINLVVDLAILVLPQQVIWKLQMSRRQRFGLSLMFAIGLVVIGVASYRLAAAITFYKSPDGLYNAPGLAFAALAEPTCVFLVFCLPTSPKVFKHIRARFRPADRSTDASPKPTRYGVETVGGTPYRKIKDDDTILLTEVTNTRNSDDGPPAGESGILRTIQFTAREEHIAGGAHN</sequence>
<dbReference type="OMA" id="MDYIANS"/>
<proteinExistence type="inferred from homology"/>
<dbReference type="Proteomes" id="UP000054516">
    <property type="component" value="Unassembled WGS sequence"/>
</dbReference>
<evidence type="ECO:0000313" key="10">
    <source>
        <dbReference type="Proteomes" id="UP000054516"/>
    </source>
</evidence>
<comment type="subcellular location">
    <subcellularLocation>
        <location evidence="1">Membrane</location>
        <topology evidence="1">Multi-pass membrane protein</topology>
    </subcellularLocation>
</comment>
<evidence type="ECO:0000256" key="4">
    <source>
        <dbReference type="ARBA" id="ARBA00023136"/>
    </source>
</evidence>
<evidence type="ECO:0000256" key="7">
    <source>
        <dbReference type="SAM" id="Phobius"/>
    </source>
</evidence>
<keyword evidence="3 7" id="KW-1133">Transmembrane helix</keyword>
<dbReference type="InterPro" id="IPR049326">
    <property type="entry name" value="Rhodopsin_dom_fungi"/>
</dbReference>
<accession>A0A1W2TPD8</accession>
<evidence type="ECO:0000256" key="3">
    <source>
        <dbReference type="ARBA" id="ARBA00022989"/>
    </source>
</evidence>
<dbReference type="Pfam" id="PF20684">
    <property type="entry name" value="Fung_rhodopsin"/>
    <property type="match status" value="1"/>
</dbReference>
<evidence type="ECO:0000256" key="1">
    <source>
        <dbReference type="ARBA" id="ARBA00004141"/>
    </source>
</evidence>
<evidence type="ECO:0000259" key="8">
    <source>
        <dbReference type="Pfam" id="PF20684"/>
    </source>
</evidence>
<dbReference type="EMBL" id="DF977487">
    <property type="protein sequence ID" value="GAP90254.2"/>
    <property type="molecule type" value="Genomic_DNA"/>
</dbReference>
<evidence type="ECO:0000256" key="6">
    <source>
        <dbReference type="SAM" id="MobiDB-lite"/>
    </source>
</evidence>
<evidence type="ECO:0000256" key="5">
    <source>
        <dbReference type="ARBA" id="ARBA00038359"/>
    </source>
</evidence>
<keyword evidence="10" id="KW-1185">Reference proteome</keyword>
<evidence type="ECO:0000313" key="9">
    <source>
        <dbReference type="EMBL" id="GAP90254.2"/>
    </source>
</evidence>
<comment type="similarity">
    <text evidence="5">Belongs to the SAT4 family.</text>
</comment>
<feature type="transmembrane region" description="Helical" evidence="7">
    <location>
        <begin position="117"/>
        <end position="139"/>
    </location>
</feature>
<feature type="transmembrane region" description="Helical" evidence="7">
    <location>
        <begin position="199"/>
        <end position="226"/>
    </location>
</feature>
<dbReference type="STRING" id="77044.A0A1W2TPD8"/>
<name>A0A1W2TPD8_ROSNE</name>
<protein>
    <submittedName>
        <fullName evidence="9">Putative integral membrane protein PTH11</fullName>
    </submittedName>
</protein>
<organism evidence="9">
    <name type="scientific">Rosellinia necatrix</name>
    <name type="common">White root-rot fungus</name>
    <dbReference type="NCBI Taxonomy" id="77044"/>
    <lineage>
        <taxon>Eukaryota</taxon>
        <taxon>Fungi</taxon>
        <taxon>Dikarya</taxon>
        <taxon>Ascomycota</taxon>
        <taxon>Pezizomycotina</taxon>
        <taxon>Sordariomycetes</taxon>
        <taxon>Xylariomycetidae</taxon>
        <taxon>Xylariales</taxon>
        <taxon>Xylariaceae</taxon>
        <taxon>Rosellinia</taxon>
    </lineage>
</organism>
<reference evidence="9" key="1">
    <citation type="submission" date="2016-03" db="EMBL/GenBank/DDBJ databases">
        <title>Draft genome sequence of Rosellinia necatrix.</title>
        <authorList>
            <person name="Kanematsu S."/>
        </authorList>
    </citation>
    <scope>NUCLEOTIDE SEQUENCE [LARGE SCALE GENOMIC DNA]</scope>
    <source>
        <strain evidence="9">W97</strain>
    </source>
</reference>
<keyword evidence="2 7" id="KW-0812">Transmembrane</keyword>
<keyword evidence="4 7" id="KW-0472">Membrane</keyword>
<feature type="transmembrane region" description="Helical" evidence="7">
    <location>
        <begin position="39"/>
        <end position="61"/>
    </location>
</feature>
<feature type="transmembrane region" description="Helical" evidence="7">
    <location>
        <begin position="81"/>
        <end position="105"/>
    </location>
</feature>